<protein>
    <recommendedName>
        <fullName evidence="1">Sulfatase-modifying factor enzyme-like domain-containing protein</fullName>
    </recommendedName>
</protein>
<organism evidence="2 3">
    <name type="scientific">Candidatus Brennerbacteria bacterium CG11_big_fil_rev_8_21_14_0_20_43_10</name>
    <dbReference type="NCBI Taxonomy" id="1974523"/>
    <lineage>
        <taxon>Bacteria</taxon>
        <taxon>Candidatus Brenneribacteriota</taxon>
    </lineage>
</organism>
<dbReference type="GO" id="GO:0120147">
    <property type="term" value="F:formylglycine-generating oxidase activity"/>
    <property type="evidence" value="ECO:0007669"/>
    <property type="project" value="TreeGrafter"/>
</dbReference>
<dbReference type="InterPro" id="IPR005532">
    <property type="entry name" value="SUMF_dom"/>
</dbReference>
<feature type="domain" description="Sulfatase-modifying factor enzyme-like" evidence="1">
    <location>
        <begin position="9"/>
        <end position="280"/>
    </location>
</feature>
<dbReference type="SUPFAM" id="SSF56436">
    <property type="entry name" value="C-type lectin-like"/>
    <property type="match status" value="1"/>
</dbReference>
<evidence type="ECO:0000313" key="3">
    <source>
        <dbReference type="Proteomes" id="UP000236846"/>
    </source>
</evidence>
<dbReference type="AlphaFoldDB" id="A0A2H0PUM9"/>
<proteinExistence type="predicted"/>
<evidence type="ECO:0000313" key="2">
    <source>
        <dbReference type="EMBL" id="PIR25424.1"/>
    </source>
</evidence>
<dbReference type="EMBL" id="PCXE01000057">
    <property type="protein sequence ID" value="PIR25424.1"/>
    <property type="molecule type" value="Genomic_DNA"/>
</dbReference>
<dbReference type="Gene3D" id="3.90.1580.10">
    <property type="entry name" value="paralog of FGE (formylglycine-generating enzyme)"/>
    <property type="match status" value="1"/>
</dbReference>
<dbReference type="Proteomes" id="UP000236846">
    <property type="component" value="Unassembled WGS sequence"/>
</dbReference>
<evidence type="ECO:0000259" key="1">
    <source>
        <dbReference type="Pfam" id="PF03781"/>
    </source>
</evidence>
<reference evidence="2 3" key="1">
    <citation type="submission" date="2017-09" db="EMBL/GenBank/DDBJ databases">
        <title>Depth-based differentiation of microbial function through sediment-hosted aquifers and enrichment of novel symbionts in the deep terrestrial subsurface.</title>
        <authorList>
            <person name="Probst A.J."/>
            <person name="Ladd B."/>
            <person name="Jarett J.K."/>
            <person name="Geller-Mcgrath D.E."/>
            <person name="Sieber C.M."/>
            <person name="Emerson J.B."/>
            <person name="Anantharaman K."/>
            <person name="Thomas B.C."/>
            <person name="Malmstrom R."/>
            <person name="Stieglmeier M."/>
            <person name="Klingl A."/>
            <person name="Woyke T."/>
            <person name="Ryan C.M."/>
            <person name="Banfield J.F."/>
        </authorList>
    </citation>
    <scope>NUCLEOTIDE SEQUENCE [LARGE SCALE GENOMIC DNA]</scope>
    <source>
        <strain evidence="2">CG11_big_fil_rev_8_21_14_0_20_43_10</strain>
    </source>
</reference>
<sequence length="283" mass="32137">MLSISVVEPALIRIPSGDFILGSTQEQIDGVSKRFPDIDKRLLERELPQHTVHLSEYYIGKYPVTNKQFSVFIQDSQYITTAEKEGGGAVFTPDYTLVRGADWKHPHGPQSDISAKDNHPAVQVSWYDAVAYCKWLSVKINKKYRLPTEAEWEKAARGVDGRLFPWGNNWDQDICNTEYKIKDTTPVDRFSPTSDSPYGCADMCGNVFQWVSTTIGSIEPWPSKYVYPYNLLDGRENMNTGGRRIGRGGSYSRGEAYCRTTFRFADLPTDRYSTQGFRIVLIS</sequence>
<gene>
    <name evidence="2" type="ORF">COV41_02865</name>
</gene>
<comment type="caution">
    <text evidence="2">The sequence shown here is derived from an EMBL/GenBank/DDBJ whole genome shotgun (WGS) entry which is preliminary data.</text>
</comment>
<dbReference type="PANTHER" id="PTHR23150:SF19">
    <property type="entry name" value="FORMYLGLYCINE-GENERATING ENZYME"/>
    <property type="match status" value="1"/>
</dbReference>
<name>A0A2H0PUM9_9BACT</name>
<dbReference type="InterPro" id="IPR016187">
    <property type="entry name" value="CTDL_fold"/>
</dbReference>
<dbReference type="InterPro" id="IPR051043">
    <property type="entry name" value="Sulfatase_Mod_Factor_Kinase"/>
</dbReference>
<dbReference type="Pfam" id="PF03781">
    <property type="entry name" value="FGE-sulfatase"/>
    <property type="match status" value="1"/>
</dbReference>
<dbReference type="PANTHER" id="PTHR23150">
    <property type="entry name" value="SULFATASE MODIFYING FACTOR 1, 2"/>
    <property type="match status" value="1"/>
</dbReference>
<dbReference type="InterPro" id="IPR042095">
    <property type="entry name" value="SUMF_sf"/>
</dbReference>
<accession>A0A2H0PUM9</accession>